<feature type="signal peptide" evidence="1">
    <location>
        <begin position="1"/>
        <end position="19"/>
    </location>
</feature>
<accession>A0A9X3ZGM7</accession>
<dbReference type="EMBL" id="JAPJZI010000001">
    <property type="protein sequence ID" value="MDA5397751.1"/>
    <property type="molecule type" value="Genomic_DNA"/>
</dbReference>
<name>A0A9X3ZGM7_9HYPH</name>
<comment type="caution">
    <text evidence="2">The sequence shown here is derived from an EMBL/GenBank/DDBJ whole genome shotgun (WGS) entry which is preliminary data.</text>
</comment>
<sequence length="122" mass="13444">MRLPLLIALAALCAAPVAARDRTAIYGTWGTEKQCARTPIKPGGTVLSEPFVISSQWLRHGKFWCRLDWGPVEPRENGVFTGAHAQCGEDSTRGYFLGVILTGDDLTLRWDFPLSNGPLKRC</sequence>
<dbReference type="Proteomes" id="UP001151234">
    <property type="component" value="Unassembled WGS sequence"/>
</dbReference>
<protein>
    <recommendedName>
        <fullName evidence="4">DUF2147 domain-containing protein</fullName>
    </recommendedName>
</protein>
<evidence type="ECO:0000313" key="2">
    <source>
        <dbReference type="EMBL" id="MDA5397751.1"/>
    </source>
</evidence>
<organism evidence="2 3">
    <name type="scientific">Hoeflea prorocentri</name>
    <dbReference type="NCBI Taxonomy" id="1922333"/>
    <lineage>
        <taxon>Bacteria</taxon>
        <taxon>Pseudomonadati</taxon>
        <taxon>Pseudomonadota</taxon>
        <taxon>Alphaproteobacteria</taxon>
        <taxon>Hyphomicrobiales</taxon>
        <taxon>Rhizobiaceae</taxon>
        <taxon>Hoeflea</taxon>
    </lineage>
</organism>
<evidence type="ECO:0000256" key="1">
    <source>
        <dbReference type="SAM" id="SignalP"/>
    </source>
</evidence>
<dbReference type="RefSeq" id="WP_267989203.1">
    <property type="nucleotide sequence ID" value="NZ_JAPJZI010000001.1"/>
</dbReference>
<evidence type="ECO:0000313" key="3">
    <source>
        <dbReference type="Proteomes" id="UP001151234"/>
    </source>
</evidence>
<keyword evidence="1" id="KW-0732">Signal</keyword>
<keyword evidence="3" id="KW-1185">Reference proteome</keyword>
<reference evidence="2" key="1">
    <citation type="submission" date="2022-11" db="EMBL/GenBank/DDBJ databases">
        <title>Draft genome sequence of Hoeflea poritis E7-10 and Hoeflea prorocentri PM5-8, separated from scleractinian coral Porites lutea and marine dinoflagellate.</title>
        <authorList>
            <person name="Zhang G."/>
            <person name="Wei Q."/>
            <person name="Cai L."/>
        </authorList>
    </citation>
    <scope>NUCLEOTIDE SEQUENCE</scope>
    <source>
        <strain evidence="2">PM5-8</strain>
    </source>
</reference>
<feature type="chain" id="PRO_5040838351" description="DUF2147 domain-containing protein" evidence="1">
    <location>
        <begin position="20"/>
        <end position="122"/>
    </location>
</feature>
<evidence type="ECO:0008006" key="4">
    <source>
        <dbReference type="Google" id="ProtNLM"/>
    </source>
</evidence>
<proteinExistence type="predicted"/>
<gene>
    <name evidence="2" type="ORF">OQ273_04110</name>
</gene>
<dbReference type="AlphaFoldDB" id="A0A9X3ZGM7"/>